<name>A0AAW4Z7G5_BACT4</name>
<organism evidence="1 2">
    <name type="scientific">Bacteroides thetaiotaomicron</name>
    <dbReference type="NCBI Taxonomy" id="818"/>
    <lineage>
        <taxon>Bacteria</taxon>
        <taxon>Pseudomonadati</taxon>
        <taxon>Bacteroidota</taxon>
        <taxon>Bacteroidia</taxon>
        <taxon>Bacteroidales</taxon>
        <taxon>Bacteroidaceae</taxon>
        <taxon>Bacteroides</taxon>
    </lineage>
</organism>
<protein>
    <submittedName>
        <fullName evidence="1">Uncharacterized protein</fullName>
    </submittedName>
</protein>
<reference evidence="1" key="1">
    <citation type="submission" date="2021-07" db="EMBL/GenBank/DDBJ databases">
        <title>Comparative genomics of Bacteroides fragilis group isolates reveals species-dependent resistance mechanisms and validates clinical tools for resistance prediction.</title>
        <authorList>
            <person name="Wallace M.J."/>
            <person name="Jean S."/>
            <person name="Wallace M.A."/>
            <person name="Carey-Ann B.D."/>
            <person name="Dantas G."/>
        </authorList>
    </citation>
    <scope>NUCLEOTIDE SEQUENCE</scope>
    <source>
        <strain evidence="1">BJH_160</strain>
    </source>
</reference>
<proteinExistence type="predicted"/>
<dbReference type="RefSeq" id="WP_234128756.1">
    <property type="nucleotide sequence ID" value="NZ_JAHYQA010000005.1"/>
</dbReference>
<sequence length="156" mass="18127">MSNFILETLNPNELRIGNLVNGGVTLSLCRVTKILKDEEGNNIEAIAVSVDSRNEFRMLLGIRLDATRLLCMGFIQDSKDECLFKHNWFALKVTYERNLNSWHFEGIYSNPSTIQKRKEGNVEIRSSDFSSVNERLKYVHEYQNLYFRITQTELSL</sequence>
<evidence type="ECO:0000313" key="2">
    <source>
        <dbReference type="Proteomes" id="UP001200544"/>
    </source>
</evidence>
<evidence type="ECO:0000313" key="1">
    <source>
        <dbReference type="EMBL" id="MCE9237755.1"/>
    </source>
</evidence>
<gene>
    <name evidence="1" type="ORF">K0H07_11420</name>
</gene>
<accession>A0AAW4Z7G5</accession>
<dbReference type="Proteomes" id="UP001200544">
    <property type="component" value="Unassembled WGS sequence"/>
</dbReference>
<dbReference type="AlphaFoldDB" id="A0AAW4Z7G5"/>
<dbReference type="EMBL" id="JAHYQA010000005">
    <property type="protein sequence ID" value="MCE9237755.1"/>
    <property type="molecule type" value="Genomic_DNA"/>
</dbReference>
<comment type="caution">
    <text evidence="1">The sequence shown here is derived from an EMBL/GenBank/DDBJ whole genome shotgun (WGS) entry which is preliminary data.</text>
</comment>